<evidence type="ECO:0000256" key="9">
    <source>
        <dbReference type="ARBA" id="ARBA00023180"/>
    </source>
</evidence>
<dbReference type="GO" id="GO:0016020">
    <property type="term" value="C:membrane"/>
    <property type="evidence" value="ECO:0007669"/>
    <property type="project" value="UniProtKB-SubCell"/>
</dbReference>
<dbReference type="InterPro" id="IPR001245">
    <property type="entry name" value="Ser-Thr/Tyr_kinase_cat_dom"/>
</dbReference>
<dbReference type="PANTHER" id="PTHR27008:SF499">
    <property type="entry name" value="OS06G0581500 PROTEIN"/>
    <property type="match status" value="1"/>
</dbReference>
<dbReference type="SUPFAM" id="SSF52058">
    <property type="entry name" value="L domain-like"/>
    <property type="match status" value="1"/>
</dbReference>
<evidence type="ECO:0000256" key="4">
    <source>
        <dbReference type="ARBA" id="ARBA00022692"/>
    </source>
</evidence>
<keyword evidence="10" id="KW-0547">Nucleotide-binding</keyword>
<feature type="transmembrane region" description="Helical" evidence="11">
    <location>
        <begin position="572"/>
        <end position="592"/>
    </location>
</feature>
<keyword evidence="6" id="KW-0677">Repeat</keyword>
<dbReference type="GO" id="GO:0004672">
    <property type="term" value="F:protein kinase activity"/>
    <property type="evidence" value="ECO:0007669"/>
    <property type="project" value="InterPro"/>
</dbReference>
<name>A0AAW1H8D3_SAPOF</name>
<keyword evidence="10" id="KW-0067">ATP-binding</keyword>
<dbReference type="GO" id="GO:0005524">
    <property type="term" value="F:ATP binding"/>
    <property type="evidence" value="ECO:0007669"/>
    <property type="project" value="UniProtKB-UniRule"/>
</dbReference>
<dbReference type="InterPro" id="IPR017441">
    <property type="entry name" value="Protein_kinase_ATP_BS"/>
</dbReference>
<dbReference type="PANTHER" id="PTHR27008">
    <property type="entry name" value="OS04G0122200 PROTEIN"/>
    <property type="match status" value="1"/>
</dbReference>
<dbReference type="FunFam" id="3.30.200.20:FF:000432">
    <property type="entry name" value="LRR receptor-like serine/threonine-protein kinase EFR"/>
    <property type="match status" value="1"/>
</dbReference>
<dbReference type="Gene3D" id="1.10.510.10">
    <property type="entry name" value="Transferase(Phosphotransferase) domain 1"/>
    <property type="match status" value="1"/>
</dbReference>
<dbReference type="Pfam" id="PF00560">
    <property type="entry name" value="LRR_1"/>
    <property type="match status" value="4"/>
</dbReference>
<dbReference type="GO" id="GO:0009791">
    <property type="term" value="P:post-embryonic development"/>
    <property type="evidence" value="ECO:0007669"/>
    <property type="project" value="UniProtKB-ARBA"/>
</dbReference>
<evidence type="ECO:0000256" key="5">
    <source>
        <dbReference type="ARBA" id="ARBA00022729"/>
    </source>
</evidence>
<comment type="similarity">
    <text evidence="2">Belongs to the RLP family.</text>
</comment>
<proteinExistence type="inferred from homology"/>
<protein>
    <recommendedName>
        <fullName evidence="12">Protein kinase domain-containing protein</fullName>
    </recommendedName>
</protein>
<keyword evidence="9" id="KW-0325">Glycoprotein</keyword>
<dbReference type="FunFam" id="3.80.10.10:FF:000233">
    <property type="entry name" value="Leucine-rich repeat receptor-like protein kinase TDR"/>
    <property type="match status" value="1"/>
</dbReference>
<dbReference type="AlphaFoldDB" id="A0AAW1H8D3"/>
<dbReference type="InterPro" id="IPR001611">
    <property type="entry name" value="Leu-rich_rpt"/>
</dbReference>
<dbReference type="InterPro" id="IPR032675">
    <property type="entry name" value="LRR_dom_sf"/>
</dbReference>
<keyword evidence="7 11" id="KW-1133">Transmembrane helix</keyword>
<dbReference type="PROSITE" id="PS50011">
    <property type="entry name" value="PROTEIN_KINASE_DOM"/>
    <property type="match status" value="1"/>
</dbReference>
<dbReference type="FunFam" id="3.80.10.10:FF:000275">
    <property type="entry name" value="Leucine-rich repeat receptor-like protein kinase"/>
    <property type="match status" value="1"/>
</dbReference>
<dbReference type="InterPro" id="IPR011009">
    <property type="entry name" value="Kinase-like_dom_sf"/>
</dbReference>
<evidence type="ECO:0000256" key="3">
    <source>
        <dbReference type="ARBA" id="ARBA00022614"/>
    </source>
</evidence>
<organism evidence="13 14">
    <name type="scientific">Saponaria officinalis</name>
    <name type="common">Common soapwort</name>
    <name type="synonym">Lychnis saponaria</name>
    <dbReference type="NCBI Taxonomy" id="3572"/>
    <lineage>
        <taxon>Eukaryota</taxon>
        <taxon>Viridiplantae</taxon>
        <taxon>Streptophyta</taxon>
        <taxon>Embryophyta</taxon>
        <taxon>Tracheophyta</taxon>
        <taxon>Spermatophyta</taxon>
        <taxon>Magnoliopsida</taxon>
        <taxon>eudicotyledons</taxon>
        <taxon>Gunneridae</taxon>
        <taxon>Pentapetalae</taxon>
        <taxon>Caryophyllales</taxon>
        <taxon>Caryophyllaceae</taxon>
        <taxon>Caryophylleae</taxon>
        <taxon>Saponaria</taxon>
    </lineage>
</organism>
<keyword evidence="14" id="KW-1185">Reference proteome</keyword>
<dbReference type="SUPFAM" id="SSF56112">
    <property type="entry name" value="Protein kinase-like (PK-like)"/>
    <property type="match status" value="1"/>
</dbReference>
<evidence type="ECO:0000256" key="6">
    <source>
        <dbReference type="ARBA" id="ARBA00022737"/>
    </source>
</evidence>
<dbReference type="Pfam" id="PF07714">
    <property type="entry name" value="PK_Tyr_Ser-Thr"/>
    <property type="match status" value="1"/>
</dbReference>
<evidence type="ECO:0000313" key="14">
    <source>
        <dbReference type="Proteomes" id="UP001443914"/>
    </source>
</evidence>
<evidence type="ECO:0000313" key="13">
    <source>
        <dbReference type="EMBL" id="KAK9672284.1"/>
    </source>
</evidence>
<comment type="caution">
    <text evidence="13">The sequence shown here is derived from an EMBL/GenBank/DDBJ whole genome shotgun (WGS) entry which is preliminary data.</text>
</comment>
<accession>A0AAW1H8D3</accession>
<evidence type="ECO:0000259" key="12">
    <source>
        <dbReference type="PROSITE" id="PS50011"/>
    </source>
</evidence>
<dbReference type="InterPro" id="IPR000719">
    <property type="entry name" value="Prot_kinase_dom"/>
</dbReference>
<dbReference type="SUPFAM" id="SSF52047">
    <property type="entry name" value="RNI-like"/>
    <property type="match status" value="1"/>
</dbReference>
<feature type="domain" description="Protein kinase" evidence="12">
    <location>
        <begin position="600"/>
        <end position="832"/>
    </location>
</feature>
<gene>
    <name evidence="13" type="ORF">RND81_12G089300</name>
</gene>
<dbReference type="InterPro" id="IPR013210">
    <property type="entry name" value="LRR_N_plant-typ"/>
</dbReference>
<dbReference type="Pfam" id="PF08263">
    <property type="entry name" value="LRRNT_2"/>
    <property type="match status" value="1"/>
</dbReference>
<keyword evidence="4 11" id="KW-0812">Transmembrane</keyword>
<dbReference type="InterPro" id="IPR051809">
    <property type="entry name" value="Plant_receptor-like_S/T_kinase"/>
</dbReference>
<dbReference type="EMBL" id="JBDFQZ010000012">
    <property type="protein sequence ID" value="KAK9672284.1"/>
    <property type="molecule type" value="Genomic_DNA"/>
</dbReference>
<sequence length="832" mass="91881">MKKPPFIKLTFAPLQFYMLPPLFFILSICLAPSTTALGNETDHSALLAIKSRLVAHDAGVFRSWNHSLHHCSWNGVTCERKYNRVIQLNLSSRGLVGTISPFIGNLSFLKNLTLYNNSLVGHIPPEIGRLFRLQSLLLFNNTISGEIPSNLSACYNLQRLSIGFNKLEGKLPPELRALSKLKFLGLHFNNLVGPLFEIIANITSLEGISAAGNYFMGHIPTNIGKMRNLNLFMIDGNEISGTIPTSILNCSLLTTLEVSYNKLHGELPPNIGLKLPNLVNLHIYSNQFSGTFPNSILNLTSNESIILGANNFVGIVPHDFGRLQNLTWLILEYNHFEGDINLIGSLVNCTKLRVLGSVLGNISRLSKLYLYNNRLEGGISRSLGDCQSLLFVDLSHNHLNGTLELFKGSTKFVMVDLYDNRLEGSIPLKIGNQINLVELSMSRNKLSGVIPNGLGHCLSLQTLYISDNSLQGIIPTSFSSLGSLQLVDLSMNNLSGTIPNYFSNFSQLERLNLSYKNFEGIVPTTGVFANISAISFDGNVELCGGIPGLHLPRCKLPKETKNRRKTYRAVKLAVSIICALFGVLIITAWCILRHATTNGFSSENLVGVGSFGSVFRGTLNGNTVAIKVLNLQTRGASKSFMAECKALRNVRHRNLVGIVTACSSIDHQRNDFKALVYEFMPNGNIDERLHRNIVENITLLQRVDIAIDIWLAKFLTHPQHPNQNSSIGVRGTVGYTAPEAAIPDNILEIVDPTLLVDNNEINEEGVDDIRAIQATNQRRFACIVDVISVGVACSKHSPQDRMKINEAISKLQTARDNLRNGRRNRNYSTRGE</sequence>
<dbReference type="Gene3D" id="3.80.10.10">
    <property type="entry name" value="Ribonuclease Inhibitor"/>
    <property type="match status" value="3"/>
</dbReference>
<evidence type="ECO:0000256" key="7">
    <source>
        <dbReference type="ARBA" id="ARBA00022989"/>
    </source>
</evidence>
<evidence type="ECO:0000256" key="10">
    <source>
        <dbReference type="PROSITE-ProRule" id="PRU10141"/>
    </source>
</evidence>
<evidence type="ECO:0000256" key="8">
    <source>
        <dbReference type="ARBA" id="ARBA00023136"/>
    </source>
</evidence>
<keyword evidence="3" id="KW-0433">Leucine-rich repeat</keyword>
<evidence type="ECO:0000256" key="1">
    <source>
        <dbReference type="ARBA" id="ARBA00004479"/>
    </source>
</evidence>
<dbReference type="Pfam" id="PF13855">
    <property type="entry name" value="LRR_8"/>
    <property type="match status" value="2"/>
</dbReference>
<reference evidence="13" key="1">
    <citation type="submission" date="2024-03" db="EMBL/GenBank/DDBJ databases">
        <title>WGS assembly of Saponaria officinalis var. Norfolk2.</title>
        <authorList>
            <person name="Jenkins J."/>
            <person name="Shu S."/>
            <person name="Grimwood J."/>
            <person name="Barry K."/>
            <person name="Goodstein D."/>
            <person name="Schmutz J."/>
            <person name="Leebens-Mack J."/>
            <person name="Osbourn A."/>
        </authorList>
    </citation>
    <scope>NUCLEOTIDE SEQUENCE [LARGE SCALE GENOMIC DNA]</scope>
    <source>
        <strain evidence="13">JIC</strain>
    </source>
</reference>
<evidence type="ECO:0000256" key="11">
    <source>
        <dbReference type="SAM" id="Phobius"/>
    </source>
</evidence>
<keyword evidence="8 11" id="KW-0472">Membrane</keyword>
<evidence type="ECO:0000256" key="2">
    <source>
        <dbReference type="ARBA" id="ARBA00009592"/>
    </source>
</evidence>
<dbReference type="PROSITE" id="PS00107">
    <property type="entry name" value="PROTEIN_KINASE_ATP"/>
    <property type="match status" value="1"/>
</dbReference>
<feature type="binding site" evidence="10">
    <location>
        <position position="627"/>
    </location>
    <ligand>
        <name>ATP</name>
        <dbReference type="ChEBI" id="CHEBI:30616"/>
    </ligand>
</feature>
<keyword evidence="5" id="KW-0732">Signal</keyword>
<comment type="subcellular location">
    <subcellularLocation>
        <location evidence="1">Membrane</location>
        <topology evidence="1">Single-pass type I membrane protein</topology>
    </subcellularLocation>
</comment>
<dbReference type="Proteomes" id="UP001443914">
    <property type="component" value="Unassembled WGS sequence"/>
</dbReference>